<dbReference type="EnsemblProtists" id="EKX51060">
    <property type="protein sequence ID" value="EKX51060"/>
    <property type="gene ID" value="GUITHDRAFT_150973"/>
</dbReference>
<evidence type="ECO:0000259" key="7">
    <source>
        <dbReference type="Pfam" id="PF22366"/>
    </source>
</evidence>
<dbReference type="PANTHER" id="PTHR43706">
    <property type="entry name" value="NADH DEHYDROGENASE"/>
    <property type="match status" value="1"/>
</dbReference>
<reference evidence="10" key="2">
    <citation type="submission" date="2012-11" db="EMBL/GenBank/DDBJ databases">
        <authorList>
            <person name="Kuo A."/>
            <person name="Curtis B.A."/>
            <person name="Tanifuji G."/>
            <person name="Burki F."/>
            <person name="Gruber A."/>
            <person name="Irimia M."/>
            <person name="Maruyama S."/>
            <person name="Arias M.C."/>
            <person name="Ball S.G."/>
            <person name="Gile G.H."/>
            <person name="Hirakawa Y."/>
            <person name="Hopkins J.F."/>
            <person name="Rensing S.A."/>
            <person name="Schmutz J."/>
            <person name="Symeonidi A."/>
            <person name="Elias M."/>
            <person name="Eveleigh R.J."/>
            <person name="Herman E.K."/>
            <person name="Klute M.J."/>
            <person name="Nakayama T."/>
            <person name="Obornik M."/>
            <person name="Reyes-Prieto A."/>
            <person name="Armbrust E.V."/>
            <person name="Aves S.J."/>
            <person name="Beiko R.G."/>
            <person name="Coutinho P."/>
            <person name="Dacks J.B."/>
            <person name="Durnford D.G."/>
            <person name="Fast N.M."/>
            <person name="Green B.R."/>
            <person name="Grisdale C."/>
            <person name="Hempe F."/>
            <person name="Henrissat B."/>
            <person name="Hoppner M.P."/>
            <person name="Ishida K.-I."/>
            <person name="Kim E."/>
            <person name="Koreny L."/>
            <person name="Kroth P.G."/>
            <person name="Liu Y."/>
            <person name="Malik S.-B."/>
            <person name="Maier U.G."/>
            <person name="McRose D."/>
            <person name="Mock T."/>
            <person name="Neilson J.A."/>
            <person name="Onodera N.T."/>
            <person name="Poole A.M."/>
            <person name="Pritham E.J."/>
            <person name="Richards T.A."/>
            <person name="Rocap G."/>
            <person name="Roy S.W."/>
            <person name="Sarai C."/>
            <person name="Schaack S."/>
            <person name="Shirato S."/>
            <person name="Slamovits C.H."/>
            <person name="Spencer D.F."/>
            <person name="Suzuki S."/>
            <person name="Worden A.Z."/>
            <person name="Zauner S."/>
            <person name="Barry K."/>
            <person name="Bell C."/>
            <person name="Bharti A.K."/>
            <person name="Crow J.A."/>
            <person name="Grimwood J."/>
            <person name="Kramer R."/>
            <person name="Lindquist E."/>
            <person name="Lucas S."/>
            <person name="Salamov A."/>
            <person name="McFadden G.I."/>
            <person name="Lane C.E."/>
            <person name="Keeling P.J."/>
            <person name="Gray M.W."/>
            <person name="Grigoriev I.V."/>
            <person name="Archibald J.M."/>
        </authorList>
    </citation>
    <scope>NUCLEOTIDE SEQUENCE</scope>
    <source>
        <strain evidence="10">CCMP2712</strain>
    </source>
</reference>
<keyword evidence="2" id="KW-0285">Flavoprotein</keyword>
<dbReference type="Pfam" id="PF22366">
    <property type="entry name" value="NDH2_C"/>
    <property type="match status" value="1"/>
</dbReference>
<dbReference type="EMBL" id="JH992976">
    <property type="protein sequence ID" value="EKX51060.1"/>
    <property type="molecule type" value="Genomic_DNA"/>
</dbReference>
<dbReference type="InterPro" id="IPR023753">
    <property type="entry name" value="FAD/NAD-binding_dom"/>
</dbReference>
<dbReference type="KEGG" id="gtt:GUITHDRAFT_150973"/>
<dbReference type="InterPro" id="IPR054585">
    <property type="entry name" value="NDH2-like_C"/>
</dbReference>
<organism evidence="8">
    <name type="scientific">Guillardia theta (strain CCMP2712)</name>
    <name type="common">Cryptophyte</name>
    <dbReference type="NCBI Taxonomy" id="905079"/>
    <lineage>
        <taxon>Eukaryota</taxon>
        <taxon>Cryptophyceae</taxon>
        <taxon>Pyrenomonadales</taxon>
        <taxon>Geminigeraceae</taxon>
        <taxon>Guillardia</taxon>
    </lineage>
</organism>
<dbReference type="PRINTS" id="PR00368">
    <property type="entry name" value="FADPNR"/>
</dbReference>
<reference evidence="8 10" key="1">
    <citation type="journal article" date="2012" name="Nature">
        <title>Algal genomes reveal evolutionary mosaicism and the fate of nucleomorphs.</title>
        <authorList>
            <consortium name="DOE Joint Genome Institute"/>
            <person name="Curtis B.A."/>
            <person name="Tanifuji G."/>
            <person name="Burki F."/>
            <person name="Gruber A."/>
            <person name="Irimia M."/>
            <person name="Maruyama S."/>
            <person name="Arias M.C."/>
            <person name="Ball S.G."/>
            <person name="Gile G.H."/>
            <person name="Hirakawa Y."/>
            <person name="Hopkins J.F."/>
            <person name="Kuo A."/>
            <person name="Rensing S.A."/>
            <person name="Schmutz J."/>
            <person name="Symeonidi A."/>
            <person name="Elias M."/>
            <person name="Eveleigh R.J."/>
            <person name="Herman E.K."/>
            <person name="Klute M.J."/>
            <person name="Nakayama T."/>
            <person name="Obornik M."/>
            <person name="Reyes-Prieto A."/>
            <person name="Armbrust E.V."/>
            <person name="Aves S.J."/>
            <person name="Beiko R.G."/>
            <person name="Coutinho P."/>
            <person name="Dacks J.B."/>
            <person name="Durnford D.G."/>
            <person name="Fast N.M."/>
            <person name="Green B.R."/>
            <person name="Grisdale C.J."/>
            <person name="Hempel F."/>
            <person name="Henrissat B."/>
            <person name="Hoppner M.P."/>
            <person name="Ishida K."/>
            <person name="Kim E."/>
            <person name="Koreny L."/>
            <person name="Kroth P.G."/>
            <person name="Liu Y."/>
            <person name="Malik S.B."/>
            <person name="Maier U.G."/>
            <person name="McRose D."/>
            <person name="Mock T."/>
            <person name="Neilson J.A."/>
            <person name="Onodera N.T."/>
            <person name="Poole A.M."/>
            <person name="Pritham E.J."/>
            <person name="Richards T.A."/>
            <person name="Rocap G."/>
            <person name="Roy S.W."/>
            <person name="Sarai C."/>
            <person name="Schaack S."/>
            <person name="Shirato S."/>
            <person name="Slamovits C.H."/>
            <person name="Spencer D.F."/>
            <person name="Suzuki S."/>
            <person name="Worden A.Z."/>
            <person name="Zauner S."/>
            <person name="Barry K."/>
            <person name="Bell C."/>
            <person name="Bharti A.K."/>
            <person name="Crow J.A."/>
            <person name="Grimwood J."/>
            <person name="Kramer R."/>
            <person name="Lindquist E."/>
            <person name="Lucas S."/>
            <person name="Salamov A."/>
            <person name="McFadden G.I."/>
            <person name="Lane C.E."/>
            <person name="Keeling P.J."/>
            <person name="Gray M.W."/>
            <person name="Grigoriev I.V."/>
            <person name="Archibald J.M."/>
        </authorList>
    </citation>
    <scope>NUCLEOTIDE SEQUENCE</scope>
    <source>
        <strain evidence="8 10">CCMP2712</strain>
    </source>
</reference>
<accession>L1JS90</accession>
<keyword evidence="3" id="KW-0274">FAD</keyword>
<dbReference type="InterPro" id="IPR036188">
    <property type="entry name" value="FAD/NAD-bd_sf"/>
</dbReference>
<evidence type="ECO:0000256" key="3">
    <source>
        <dbReference type="ARBA" id="ARBA00022827"/>
    </source>
</evidence>
<keyword evidence="5" id="KW-0520">NAD</keyword>
<dbReference type="Pfam" id="PF07992">
    <property type="entry name" value="Pyr_redox_2"/>
    <property type="match status" value="1"/>
</dbReference>
<evidence type="ECO:0000313" key="8">
    <source>
        <dbReference type="EMBL" id="EKX51060.1"/>
    </source>
</evidence>
<feature type="domain" description="FAD/NAD(P)-binding" evidence="6">
    <location>
        <begin position="53"/>
        <end position="393"/>
    </location>
</feature>
<dbReference type="eggNOG" id="KOG2495">
    <property type="taxonomic scope" value="Eukaryota"/>
</dbReference>
<proteinExistence type="inferred from homology"/>
<dbReference type="OMA" id="EPAEIKY"/>
<comment type="similarity">
    <text evidence="1">Belongs to the NADH dehydrogenase family.</text>
</comment>
<dbReference type="GO" id="GO:0005739">
    <property type="term" value="C:mitochondrion"/>
    <property type="evidence" value="ECO:0007669"/>
    <property type="project" value="UniProtKB-ARBA"/>
</dbReference>
<dbReference type="PaxDb" id="55529-EKX51060"/>
<name>L1JS90_GUITC</name>
<dbReference type="HOGENOM" id="CLU_021377_1_2_1"/>
<dbReference type="RefSeq" id="XP_005838040.1">
    <property type="nucleotide sequence ID" value="XM_005837983.1"/>
</dbReference>
<feature type="domain" description="External alternative NADH-ubiquinone oxidoreductase-like C-terminal" evidence="7">
    <location>
        <begin position="436"/>
        <end position="507"/>
    </location>
</feature>
<reference evidence="9" key="3">
    <citation type="submission" date="2015-06" db="UniProtKB">
        <authorList>
            <consortium name="EnsemblProtists"/>
        </authorList>
    </citation>
    <scope>IDENTIFICATION</scope>
</reference>
<protein>
    <submittedName>
        <fullName evidence="8 9">Uncharacterized protein</fullName>
    </submittedName>
</protein>
<sequence length="511" mass="56172">MSKKWSWKARAAVLAAGGFTTYAVVDYGLHPRPSSEVVDDLLLTKPATERKERLIVLGSGWGAVALLDKIDPFKYEVICISPRNHFVMTPLLPSVTVGTIETRTVVESIRSICPHVKFIEAECTGLNPQGKTLTFTSSKRPSSSREVQDSAKTRPEFQMAYDKLVVAVGAENNTFNTPGVEQHAHFLKEIIDARRIRAAIVDAFESACNPAQTEEERKRLLNFVVVGGGPTGVEFAAELADLLHEDLTKSFPKLKNDVKIRLIEATDKVLGMFDSKVSAFTAQTFEKEGIEVLANTFVKEVKQKEVLVQKKGSKEIESIPSSVVVWATGIRSRPITNKIRECIGVKEQTNPRALLTDGFLRVRGADGVYAMGDCATIDGKPLPATAQVASQEGKYLSKYLNGLPTAHEDSSVLNAVRKMYWKVAGGFTSEPFEYAHRGSLAYTGGDSAAADFKGAMNGFFDSIGMSVMTGKATNILWRSFYMSEQLSMRTKALLAVDWAKAKVFGRDFSRY</sequence>
<evidence type="ECO:0000313" key="9">
    <source>
        <dbReference type="EnsemblProtists" id="EKX51060"/>
    </source>
</evidence>
<gene>
    <name evidence="8" type="ORF">GUITHDRAFT_150973</name>
</gene>
<dbReference type="SUPFAM" id="SSF51905">
    <property type="entry name" value="FAD/NAD(P)-binding domain"/>
    <property type="match status" value="2"/>
</dbReference>
<dbReference type="STRING" id="905079.L1JS90"/>
<keyword evidence="4" id="KW-0560">Oxidoreductase</keyword>
<dbReference type="PANTHER" id="PTHR43706:SF50">
    <property type="entry name" value="NADH DEHYDROGENASE (UBIQUINONE)-RELATED"/>
    <property type="match status" value="1"/>
</dbReference>
<evidence type="ECO:0000256" key="1">
    <source>
        <dbReference type="ARBA" id="ARBA00005272"/>
    </source>
</evidence>
<evidence type="ECO:0000256" key="2">
    <source>
        <dbReference type="ARBA" id="ARBA00022630"/>
    </source>
</evidence>
<dbReference type="Proteomes" id="UP000011087">
    <property type="component" value="Unassembled WGS sequence"/>
</dbReference>
<dbReference type="InterPro" id="IPR045024">
    <property type="entry name" value="NDH-2"/>
</dbReference>
<dbReference type="GeneID" id="17307980"/>
<dbReference type="OrthoDB" id="3244603at2759"/>
<dbReference type="AlphaFoldDB" id="L1JS90"/>
<evidence type="ECO:0000313" key="10">
    <source>
        <dbReference type="Proteomes" id="UP000011087"/>
    </source>
</evidence>
<evidence type="ECO:0000259" key="6">
    <source>
        <dbReference type="Pfam" id="PF07992"/>
    </source>
</evidence>
<dbReference type="GO" id="GO:0003954">
    <property type="term" value="F:NADH dehydrogenase activity"/>
    <property type="evidence" value="ECO:0007669"/>
    <property type="project" value="InterPro"/>
</dbReference>
<evidence type="ECO:0000256" key="4">
    <source>
        <dbReference type="ARBA" id="ARBA00023002"/>
    </source>
</evidence>
<dbReference type="Gene3D" id="3.50.50.100">
    <property type="match status" value="1"/>
</dbReference>
<keyword evidence="10" id="KW-1185">Reference proteome</keyword>
<evidence type="ECO:0000256" key="5">
    <source>
        <dbReference type="ARBA" id="ARBA00023027"/>
    </source>
</evidence>